<feature type="domain" description="MYND-type" evidence="5">
    <location>
        <begin position="334"/>
        <end position="380"/>
    </location>
</feature>
<accession>J0LB66</accession>
<proteinExistence type="predicted"/>
<gene>
    <name evidence="6" type="ORF">AURDEDRAFT_177228</name>
</gene>
<protein>
    <recommendedName>
        <fullName evidence="5">MYND-type domain-containing protein</fullName>
    </recommendedName>
</protein>
<keyword evidence="1" id="KW-0479">Metal-binding</keyword>
<dbReference type="EMBL" id="JH688117">
    <property type="protein sequence ID" value="EJD33688.1"/>
    <property type="molecule type" value="Genomic_DNA"/>
</dbReference>
<dbReference type="InParanoid" id="J0LB66"/>
<keyword evidence="2 4" id="KW-0863">Zinc-finger</keyword>
<dbReference type="PROSITE" id="PS50865">
    <property type="entry name" value="ZF_MYND_2"/>
    <property type="match status" value="1"/>
</dbReference>
<dbReference type="AlphaFoldDB" id="J0LB66"/>
<dbReference type="Pfam" id="PF01753">
    <property type="entry name" value="zf-MYND"/>
    <property type="match status" value="1"/>
</dbReference>
<dbReference type="Proteomes" id="UP000006514">
    <property type="component" value="Unassembled WGS sequence"/>
</dbReference>
<evidence type="ECO:0000313" key="7">
    <source>
        <dbReference type="Proteomes" id="UP000006514"/>
    </source>
</evidence>
<dbReference type="Gene3D" id="6.10.140.2220">
    <property type="match status" value="1"/>
</dbReference>
<evidence type="ECO:0000256" key="2">
    <source>
        <dbReference type="ARBA" id="ARBA00022771"/>
    </source>
</evidence>
<evidence type="ECO:0000256" key="4">
    <source>
        <dbReference type="PROSITE-ProRule" id="PRU00134"/>
    </source>
</evidence>
<sequence length="463" mass="52402">MDVLLDLLEPIFQGLADPHNIDVCSACAVRVHNHFMTDIKLFARFLSRHHHTLLSRIMAFLIVERSSVLPLAAELYASFRRCPRRRDPQHVAISEEYHFDLASPIHSHSVISALCPLVSTGIVLTPRALMKRKFGRRLWPTGMDDLLPGGVDGLAGLLFHFTTLGDSQVFGIFVQTFILCRSRFYPHVMVDPVRSTFVSALCSHLSSYTDDLLDPNFNLRFPAVQIQWLTLLLNSICRLGNSEWPGWRSLFSGHERQVIASIRCVERLSIDPTAKRILRDFALEMYQSLGIHCLCGIPPHLAEHVYQRYRAIGSPVRHFMGLLHGLAARTVCSGPECPKQPHEDSGRLFQCSRCMLFRYCSRQCQKNHWRHAASPHKAVCHLLRDIKEVTALCTTASEFEAACGSLGIQQQGLIPITANVTQVSNERAAQELHRFSITDREELRQYLGMLCHPNTACPFSARF</sequence>
<dbReference type="InterPro" id="IPR002893">
    <property type="entry name" value="Znf_MYND"/>
</dbReference>
<evidence type="ECO:0000256" key="1">
    <source>
        <dbReference type="ARBA" id="ARBA00022723"/>
    </source>
</evidence>
<dbReference type="GO" id="GO:0008270">
    <property type="term" value="F:zinc ion binding"/>
    <property type="evidence" value="ECO:0007669"/>
    <property type="project" value="UniProtKB-KW"/>
</dbReference>
<keyword evidence="3" id="KW-0862">Zinc</keyword>
<dbReference type="SUPFAM" id="SSF144232">
    <property type="entry name" value="HIT/MYND zinc finger-like"/>
    <property type="match status" value="1"/>
</dbReference>
<evidence type="ECO:0000259" key="5">
    <source>
        <dbReference type="PROSITE" id="PS50865"/>
    </source>
</evidence>
<evidence type="ECO:0000313" key="6">
    <source>
        <dbReference type="EMBL" id="EJD33688.1"/>
    </source>
</evidence>
<keyword evidence="7" id="KW-1185">Reference proteome</keyword>
<organism evidence="6 7">
    <name type="scientific">Auricularia subglabra (strain TFB-10046 / SS5)</name>
    <name type="common">White-rot fungus</name>
    <name type="synonym">Auricularia delicata (strain TFB10046)</name>
    <dbReference type="NCBI Taxonomy" id="717982"/>
    <lineage>
        <taxon>Eukaryota</taxon>
        <taxon>Fungi</taxon>
        <taxon>Dikarya</taxon>
        <taxon>Basidiomycota</taxon>
        <taxon>Agaricomycotina</taxon>
        <taxon>Agaricomycetes</taxon>
        <taxon>Auriculariales</taxon>
        <taxon>Auriculariaceae</taxon>
        <taxon>Auricularia</taxon>
    </lineage>
</organism>
<dbReference type="OrthoDB" id="2212237at2759"/>
<dbReference type="KEGG" id="adl:AURDEDRAFT_177228"/>
<name>J0LB66_AURST</name>
<evidence type="ECO:0000256" key="3">
    <source>
        <dbReference type="ARBA" id="ARBA00022833"/>
    </source>
</evidence>
<reference evidence="7" key="1">
    <citation type="journal article" date="2012" name="Science">
        <title>The Paleozoic origin of enzymatic lignin decomposition reconstructed from 31 fungal genomes.</title>
        <authorList>
            <person name="Floudas D."/>
            <person name="Binder M."/>
            <person name="Riley R."/>
            <person name="Barry K."/>
            <person name="Blanchette R.A."/>
            <person name="Henrissat B."/>
            <person name="Martinez A.T."/>
            <person name="Otillar R."/>
            <person name="Spatafora J.W."/>
            <person name="Yadav J.S."/>
            <person name="Aerts A."/>
            <person name="Benoit I."/>
            <person name="Boyd A."/>
            <person name="Carlson A."/>
            <person name="Copeland A."/>
            <person name="Coutinho P.M."/>
            <person name="de Vries R.P."/>
            <person name="Ferreira P."/>
            <person name="Findley K."/>
            <person name="Foster B."/>
            <person name="Gaskell J."/>
            <person name="Glotzer D."/>
            <person name="Gorecki P."/>
            <person name="Heitman J."/>
            <person name="Hesse C."/>
            <person name="Hori C."/>
            <person name="Igarashi K."/>
            <person name="Jurgens J.A."/>
            <person name="Kallen N."/>
            <person name="Kersten P."/>
            <person name="Kohler A."/>
            <person name="Kuees U."/>
            <person name="Kumar T.K.A."/>
            <person name="Kuo A."/>
            <person name="LaButti K."/>
            <person name="Larrondo L.F."/>
            <person name="Lindquist E."/>
            <person name="Ling A."/>
            <person name="Lombard V."/>
            <person name="Lucas S."/>
            <person name="Lundell T."/>
            <person name="Martin R."/>
            <person name="McLaughlin D.J."/>
            <person name="Morgenstern I."/>
            <person name="Morin E."/>
            <person name="Murat C."/>
            <person name="Nagy L.G."/>
            <person name="Nolan M."/>
            <person name="Ohm R.A."/>
            <person name="Patyshakuliyeva A."/>
            <person name="Rokas A."/>
            <person name="Ruiz-Duenas F.J."/>
            <person name="Sabat G."/>
            <person name="Salamov A."/>
            <person name="Samejima M."/>
            <person name="Schmutz J."/>
            <person name="Slot J.C."/>
            <person name="St John F."/>
            <person name="Stenlid J."/>
            <person name="Sun H."/>
            <person name="Sun S."/>
            <person name="Syed K."/>
            <person name="Tsang A."/>
            <person name="Wiebenga A."/>
            <person name="Young D."/>
            <person name="Pisabarro A."/>
            <person name="Eastwood D.C."/>
            <person name="Martin F."/>
            <person name="Cullen D."/>
            <person name="Grigoriev I.V."/>
            <person name="Hibbett D.S."/>
        </authorList>
    </citation>
    <scope>NUCLEOTIDE SEQUENCE [LARGE SCALE GENOMIC DNA]</scope>
    <source>
        <strain evidence="7">TFB10046</strain>
    </source>
</reference>